<protein>
    <recommendedName>
        <fullName evidence="2">endo-polygalacturonase</fullName>
        <ecNumber evidence="2">3.2.1.15</ecNumber>
    </recommendedName>
</protein>
<dbReference type="InterPro" id="IPR006626">
    <property type="entry name" value="PbH1"/>
</dbReference>
<sequence>MWKAGKWRWSPKYMYERPPHRPLQHSFLNSPCLEQEHLQLQPFTPTIKLFTSTIAALALLVAIASGDDVTQNEVTQQFQGSQEYEVGQVSPASQVGQDSPNQEGPVQQDGTCTLTGTYVNGTDVSQCSSIIIDSLSVPAGVMLDLTNVTEGANIKFQGTTTFGPKLWEGPLIKLTGKDLTVTGPGTLDGQGSWYWPQGQKVTRPVFFRLSRVANSKLSGFSIKNMPFRTFSILSSNYTTISELLIDSRAGNGSAKNTDGFDLSRNNHVTITNNRVYNQDDCLAMQSSSNTVFSNNYCSGSHGISIGSLGGPEQNVNTTVSNLLVKDNTIVNSDNGIRIKTIIGLKGLVTNVTYTNNRLENVKHAIVMHSDYNKTKGGYSGIPTSLVNITNIKIDGLFGSATNLYNIVANPAVVSNWEFTNIAVNATNIGQCKGGPSNVQC</sequence>
<keyword evidence="3" id="KW-0732">Signal</keyword>
<dbReference type="Gene3D" id="2.160.20.10">
    <property type="entry name" value="Single-stranded right-handed beta-helix, Pectin lyase-like"/>
    <property type="match status" value="1"/>
</dbReference>
<dbReference type="GO" id="GO:0004650">
    <property type="term" value="F:polygalacturonase activity"/>
    <property type="evidence" value="ECO:0007669"/>
    <property type="project" value="UniProtKB-EC"/>
</dbReference>
<dbReference type="SUPFAM" id="SSF51126">
    <property type="entry name" value="Pectin lyase-like"/>
    <property type="match status" value="1"/>
</dbReference>
<evidence type="ECO:0000313" key="14">
    <source>
        <dbReference type="Proteomes" id="UP001632037"/>
    </source>
</evidence>
<dbReference type="InterPro" id="IPR012334">
    <property type="entry name" value="Pectin_lyas_fold"/>
</dbReference>
<feature type="region of interest" description="Disordered" evidence="12">
    <location>
        <begin position="82"/>
        <end position="109"/>
    </location>
</feature>
<keyword evidence="14" id="KW-1185">Reference proteome</keyword>
<keyword evidence="6" id="KW-1015">Disulfide bond</keyword>
<feature type="active site" evidence="10">
    <location>
        <position position="301"/>
    </location>
</feature>
<comment type="caution">
    <text evidence="13">The sequence shown here is derived from an EMBL/GenBank/DDBJ whole genome shotgun (WGS) entry which is preliminary data.</text>
</comment>
<dbReference type="EC" id="3.2.1.15" evidence="2"/>
<keyword evidence="8" id="KW-0961">Cell wall biogenesis/degradation</keyword>
<dbReference type="GO" id="GO:0071555">
    <property type="term" value="P:cell wall organization"/>
    <property type="evidence" value="ECO:0007669"/>
    <property type="project" value="UniProtKB-KW"/>
</dbReference>
<keyword evidence="7 11" id="KW-0326">Glycosidase</keyword>
<evidence type="ECO:0000256" key="1">
    <source>
        <dbReference type="ARBA" id="ARBA00008834"/>
    </source>
</evidence>
<dbReference type="PANTHER" id="PTHR31884:SF1">
    <property type="entry name" value="POLYGALACTURONASE"/>
    <property type="match status" value="1"/>
</dbReference>
<comment type="catalytic activity">
    <reaction evidence="9">
        <text>(1,4-alpha-D-galacturonosyl)n+m + H2O = (1,4-alpha-D-galacturonosyl)n + (1,4-alpha-D-galacturonosyl)m.</text>
        <dbReference type="EC" id="3.2.1.15"/>
    </reaction>
</comment>
<evidence type="ECO:0000256" key="3">
    <source>
        <dbReference type="ARBA" id="ARBA00022729"/>
    </source>
</evidence>
<evidence type="ECO:0000256" key="4">
    <source>
        <dbReference type="ARBA" id="ARBA00022737"/>
    </source>
</evidence>
<dbReference type="InterPro" id="IPR022441">
    <property type="entry name" value="Para_beta_helix_rpt-2"/>
</dbReference>
<dbReference type="GO" id="GO:0045490">
    <property type="term" value="P:pectin catabolic process"/>
    <property type="evidence" value="ECO:0007669"/>
    <property type="project" value="UniProtKB-ARBA"/>
</dbReference>
<dbReference type="InterPro" id="IPR050434">
    <property type="entry name" value="Glycosyl_hydrlase_28"/>
</dbReference>
<dbReference type="Pfam" id="PF00295">
    <property type="entry name" value="Glyco_hydro_28"/>
    <property type="match status" value="1"/>
</dbReference>
<evidence type="ECO:0000313" key="13">
    <source>
        <dbReference type="EMBL" id="KAL3659353.1"/>
    </source>
</evidence>
<evidence type="ECO:0000256" key="7">
    <source>
        <dbReference type="ARBA" id="ARBA00023295"/>
    </source>
</evidence>
<evidence type="ECO:0000256" key="5">
    <source>
        <dbReference type="ARBA" id="ARBA00022801"/>
    </source>
</evidence>
<reference evidence="13 14" key="1">
    <citation type="submission" date="2024-09" db="EMBL/GenBank/DDBJ databases">
        <title>Genome sequencing and assembly of Phytophthora oleae, isolate VK10A, causative agent of rot of olive drupes.</title>
        <authorList>
            <person name="Conti Taguali S."/>
            <person name="Riolo M."/>
            <person name="La Spada F."/>
            <person name="Cacciola S.O."/>
            <person name="Dionisio G."/>
        </authorList>
    </citation>
    <scope>NUCLEOTIDE SEQUENCE [LARGE SCALE GENOMIC DNA]</scope>
    <source>
        <strain evidence="13 14">VK10A</strain>
    </source>
</reference>
<accession>A0ABD3EXS1</accession>
<keyword evidence="5 11" id="KW-0378">Hydrolase</keyword>
<evidence type="ECO:0000256" key="2">
    <source>
        <dbReference type="ARBA" id="ARBA00012736"/>
    </source>
</evidence>
<dbReference type="PANTHER" id="PTHR31884">
    <property type="entry name" value="POLYGALACTURONASE"/>
    <property type="match status" value="1"/>
</dbReference>
<dbReference type="Proteomes" id="UP001632037">
    <property type="component" value="Unassembled WGS sequence"/>
</dbReference>
<dbReference type="SMART" id="SM00710">
    <property type="entry name" value="PbH1"/>
    <property type="match status" value="4"/>
</dbReference>
<dbReference type="AlphaFoldDB" id="A0ABD3EXS1"/>
<evidence type="ECO:0000256" key="12">
    <source>
        <dbReference type="SAM" id="MobiDB-lite"/>
    </source>
</evidence>
<dbReference type="InterPro" id="IPR000743">
    <property type="entry name" value="Glyco_hydro_28"/>
</dbReference>
<dbReference type="FunFam" id="2.160.20.10:FF:000002">
    <property type="entry name" value="Endopolygalacturonase D"/>
    <property type="match status" value="1"/>
</dbReference>
<name>A0ABD3EXS1_9STRA</name>
<dbReference type="EMBL" id="JBIMZQ010000047">
    <property type="protein sequence ID" value="KAL3659353.1"/>
    <property type="molecule type" value="Genomic_DNA"/>
</dbReference>
<evidence type="ECO:0000256" key="10">
    <source>
        <dbReference type="PROSITE-ProRule" id="PRU10052"/>
    </source>
</evidence>
<evidence type="ECO:0000256" key="11">
    <source>
        <dbReference type="RuleBase" id="RU361169"/>
    </source>
</evidence>
<evidence type="ECO:0000256" key="9">
    <source>
        <dbReference type="ARBA" id="ARBA00034074"/>
    </source>
</evidence>
<organism evidence="13 14">
    <name type="scientific">Phytophthora oleae</name>
    <dbReference type="NCBI Taxonomy" id="2107226"/>
    <lineage>
        <taxon>Eukaryota</taxon>
        <taxon>Sar</taxon>
        <taxon>Stramenopiles</taxon>
        <taxon>Oomycota</taxon>
        <taxon>Peronosporomycetes</taxon>
        <taxon>Peronosporales</taxon>
        <taxon>Peronosporaceae</taxon>
        <taxon>Phytophthora</taxon>
    </lineage>
</organism>
<dbReference type="InterPro" id="IPR011050">
    <property type="entry name" value="Pectin_lyase_fold/virulence"/>
</dbReference>
<keyword evidence="4" id="KW-0677">Repeat</keyword>
<dbReference type="PROSITE" id="PS00502">
    <property type="entry name" value="POLYGALACTURONASE"/>
    <property type="match status" value="1"/>
</dbReference>
<evidence type="ECO:0000256" key="6">
    <source>
        <dbReference type="ARBA" id="ARBA00023157"/>
    </source>
</evidence>
<comment type="similarity">
    <text evidence="1 11">Belongs to the glycosyl hydrolase 28 family.</text>
</comment>
<proteinExistence type="inferred from homology"/>
<feature type="compositionally biased region" description="Polar residues" evidence="12">
    <location>
        <begin position="90"/>
        <end position="109"/>
    </location>
</feature>
<evidence type="ECO:0000256" key="8">
    <source>
        <dbReference type="ARBA" id="ARBA00023316"/>
    </source>
</evidence>
<dbReference type="NCBIfam" id="TIGR03804">
    <property type="entry name" value="para_beta_helix"/>
    <property type="match status" value="1"/>
</dbReference>
<gene>
    <name evidence="13" type="ORF">V7S43_015624</name>
</gene>